<dbReference type="InterPro" id="IPR050764">
    <property type="entry name" value="CbbQ/NirQ/NorQ/GpvN"/>
</dbReference>
<dbReference type="PANTHER" id="PTHR42759">
    <property type="entry name" value="MOXR FAMILY PROTEIN"/>
    <property type="match status" value="1"/>
</dbReference>
<dbReference type="RefSeq" id="WP_248824426.1">
    <property type="nucleotide sequence ID" value="NZ_JALKFT010000007.1"/>
</dbReference>
<accession>A0ABT0JX65</accession>
<evidence type="ECO:0000259" key="2">
    <source>
        <dbReference type="Pfam" id="PF07726"/>
    </source>
</evidence>
<protein>
    <submittedName>
        <fullName evidence="4">MoxR family ATPase</fullName>
    </submittedName>
</protein>
<organism evidence="4 5">
    <name type="scientific">Frankia umida</name>
    <dbReference type="NCBI Taxonomy" id="573489"/>
    <lineage>
        <taxon>Bacteria</taxon>
        <taxon>Bacillati</taxon>
        <taxon>Actinomycetota</taxon>
        <taxon>Actinomycetes</taxon>
        <taxon>Frankiales</taxon>
        <taxon>Frankiaceae</taxon>
        <taxon>Frankia</taxon>
    </lineage>
</organism>
<dbReference type="InterPro" id="IPR027417">
    <property type="entry name" value="P-loop_NTPase"/>
</dbReference>
<name>A0ABT0JX65_9ACTN</name>
<dbReference type="Proteomes" id="UP001201873">
    <property type="component" value="Unassembled WGS sequence"/>
</dbReference>
<dbReference type="Pfam" id="PF17863">
    <property type="entry name" value="AAA_lid_2"/>
    <property type="match status" value="1"/>
</dbReference>
<dbReference type="Pfam" id="PF07726">
    <property type="entry name" value="AAA_3"/>
    <property type="match status" value="1"/>
</dbReference>
<gene>
    <name evidence="4" type="ORF">MXD59_09880</name>
</gene>
<evidence type="ECO:0000256" key="1">
    <source>
        <dbReference type="SAM" id="MobiDB-lite"/>
    </source>
</evidence>
<keyword evidence="5" id="KW-1185">Reference proteome</keyword>
<dbReference type="PIRSF" id="PIRSF002849">
    <property type="entry name" value="AAA_ATPase_chaperone_MoxR_prd"/>
    <property type="match status" value="1"/>
</dbReference>
<feature type="domain" description="ChlI/MoxR AAA lid" evidence="3">
    <location>
        <begin position="258"/>
        <end position="322"/>
    </location>
</feature>
<evidence type="ECO:0000259" key="3">
    <source>
        <dbReference type="Pfam" id="PF17863"/>
    </source>
</evidence>
<dbReference type="CDD" id="cd00009">
    <property type="entry name" value="AAA"/>
    <property type="match status" value="1"/>
</dbReference>
<dbReference type="InterPro" id="IPR041628">
    <property type="entry name" value="ChlI/MoxR_AAA_lid"/>
</dbReference>
<dbReference type="InterPro" id="IPR011703">
    <property type="entry name" value="ATPase_AAA-3"/>
</dbReference>
<evidence type="ECO:0000313" key="4">
    <source>
        <dbReference type="EMBL" id="MCK9876081.1"/>
    </source>
</evidence>
<comment type="caution">
    <text evidence="4">The sequence shown here is derived from an EMBL/GenBank/DDBJ whole genome shotgun (WGS) entry which is preliminary data.</text>
</comment>
<feature type="region of interest" description="Disordered" evidence="1">
    <location>
        <begin position="345"/>
        <end position="376"/>
    </location>
</feature>
<sequence>MDQGRSPASLAAPDTTTDAALLERALFEIKKVIVGQDRMVERMLVALLARGHCLLEGVPGVAKTLAVQTLATVVGGSFVRIQFTNDLVPSDIVGARIYKSTSESFDVELGPVFANFVLADEINRAPAKVQSALLEIMSEKQVSLGGVTHPLPRPFLVLATQNPIESEGVYPLPEAQRDRFLMKVTVPYPSPAEELEIVRRMGVRPPVPEPVLDPAKLLRLQERADNVFVHHAIVEFAVNLVLATRAPEQAGLPELRGQLAYGASPRASLGLIAAARALGLLRGRDYVVPDDVIAVALDVLPHRLVLSYEALAEGLSADAIAARIVSSIVPPQVAPRQQAPYVTGGPGGPYTGPHTGGWGANPRSGFPEYLEQGPRG</sequence>
<feature type="domain" description="ATPase AAA-3" evidence="2">
    <location>
        <begin position="52"/>
        <end position="182"/>
    </location>
</feature>
<dbReference type="EMBL" id="JALKFT010000007">
    <property type="protein sequence ID" value="MCK9876081.1"/>
    <property type="molecule type" value="Genomic_DNA"/>
</dbReference>
<proteinExistence type="predicted"/>
<reference evidence="4 5" key="1">
    <citation type="submission" date="2022-04" db="EMBL/GenBank/DDBJ databases">
        <title>Genome diversity in the genus Frankia.</title>
        <authorList>
            <person name="Carlos-Shanley C."/>
            <person name="Hahn D."/>
        </authorList>
    </citation>
    <scope>NUCLEOTIDE SEQUENCE [LARGE SCALE GENOMIC DNA]</scope>
    <source>
        <strain evidence="4 5">Ag45/Mut15</strain>
    </source>
</reference>
<dbReference type="PANTHER" id="PTHR42759:SF1">
    <property type="entry name" value="MAGNESIUM-CHELATASE SUBUNIT CHLD"/>
    <property type="match status" value="1"/>
</dbReference>
<dbReference type="Gene3D" id="1.10.8.80">
    <property type="entry name" value="Magnesium chelatase subunit I, C-Terminal domain"/>
    <property type="match status" value="1"/>
</dbReference>
<dbReference type="Gene3D" id="3.40.50.300">
    <property type="entry name" value="P-loop containing nucleotide triphosphate hydrolases"/>
    <property type="match status" value="1"/>
</dbReference>
<evidence type="ECO:0000313" key="5">
    <source>
        <dbReference type="Proteomes" id="UP001201873"/>
    </source>
</evidence>
<feature type="compositionally biased region" description="Gly residues" evidence="1">
    <location>
        <begin position="345"/>
        <end position="359"/>
    </location>
</feature>
<dbReference type="SUPFAM" id="SSF52540">
    <property type="entry name" value="P-loop containing nucleoside triphosphate hydrolases"/>
    <property type="match status" value="1"/>
</dbReference>